<reference evidence="2" key="1">
    <citation type="journal article" date="2019" name="Beilstein J. Org. Chem.">
        <title>Nanangenines: drimane sesquiterpenoids as the dominant metabolite cohort of a novel Australian fungus, Aspergillus nanangensis.</title>
        <authorList>
            <person name="Lacey H.J."/>
            <person name="Gilchrist C.L.M."/>
            <person name="Crombie A."/>
            <person name="Kalaitzis J.A."/>
            <person name="Vuong D."/>
            <person name="Rutledge P.J."/>
            <person name="Turner P."/>
            <person name="Pitt J.I."/>
            <person name="Lacey E."/>
            <person name="Chooi Y.H."/>
            <person name="Piggott A.M."/>
        </authorList>
    </citation>
    <scope>NUCLEOTIDE SEQUENCE</scope>
    <source>
        <strain evidence="2">MST-FP2251</strain>
    </source>
</reference>
<dbReference type="EMBL" id="VCAU01000005">
    <property type="protein sequence ID" value="KAF9894055.1"/>
    <property type="molecule type" value="Genomic_DNA"/>
</dbReference>
<accession>A0AAD4GYS8</accession>
<evidence type="ECO:0000313" key="2">
    <source>
        <dbReference type="EMBL" id="KAF9894055.1"/>
    </source>
</evidence>
<gene>
    <name evidence="2" type="ORF">FE257_009028</name>
</gene>
<keyword evidence="3" id="KW-1185">Reference proteome</keyword>
<evidence type="ECO:0000256" key="1">
    <source>
        <dbReference type="SAM" id="MobiDB-lite"/>
    </source>
</evidence>
<dbReference type="Proteomes" id="UP001194746">
    <property type="component" value="Unassembled WGS sequence"/>
</dbReference>
<name>A0AAD4GYS8_ASPNN</name>
<sequence>MLQSRQKDEEEEEVREQHIGTLWSSANDQARSQEQELIDICHEAPSGVWNLD</sequence>
<feature type="region of interest" description="Disordered" evidence="1">
    <location>
        <begin position="1"/>
        <end position="30"/>
    </location>
</feature>
<reference evidence="2" key="2">
    <citation type="submission" date="2020-02" db="EMBL/GenBank/DDBJ databases">
        <authorList>
            <person name="Gilchrist C.L.M."/>
            <person name="Chooi Y.-H."/>
        </authorList>
    </citation>
    <scope>NUCLEOTIDE SEQUENCE</scope>
    <source>
        <strain evidence="2">MST-FP2251</strain>
    </source>
</reference>
<proteinExistence type="predicted"/>
<protein>
    <submittedName>
        <fullName evidence="2">Uncharacterized protein</fullName>
    </submittedName>
</protein>
<organism evidence="2 3">
    <name type="scientific">Aspergillus nanangensis</name>
    <dbReference type="NCBI Taxonomy" id="2582783"/>
    <lineage>
        <taxon>Eukaryota</taxon>
        <taxon>Fungi</taxon>
        <taxon>Dikarya</taxon>
        <taxon>Ascomycota</taxon>
        <taxon>Pezizomycotina</taxon>
        <taxon>Eurotiomycetes</taxon>
        <taxon>Eurotiomycetidae</taxon>
        <taxon>Eurotiales</taxon>
        <taxon>Aspergillaceae</taxon>
        <taxon>Aspergillus</taxon>
        <taxon>Aspergillus subgen. Circumdati</taxon>
    </lineage>
</organism>
<comment type="caution">
    <text evidence="2">The sequence shown here is derived from an EMBL/GenBank/DDBJ whole genome shotgun (WGS) entry which is preliminary data.</text>
</comment>
<evidence type="ECO:0000313" key="3">
    <source>
        <dbReference type="Proteomes" id="UP001194746"/>
    </source>
</evidence>
<dbReference type="AlphaFoldDB" id="A0AAD4GYS8"/>